<dbReference type="InterPro" id="IPR027417">
    <property type="entry name" value="P-loop_NTPase"/>
</dbReference>
<dbReference type="InterPro" id="IPR050093">
    <property type="entry name" value="ABC_SmlMolc_Importer"/>
</dbReference>
<dbReference type="Pfam" id="PF00005">
    <property type="entry name" value="ABC_tran"/>
    <property type="match status" value="1"/>
</dbReference>
<dbReference type="RefSeq" id="WP_120523841.1">
    <property type="nucleotide sequence ID" value="NZ_JABFJV010000026.1"/>
</dbReference>
<keyword evidence="1" id="KW-0813">Transport</keyword>
<evidence type="ECO:0000259" key="4">
    <source>
        <dbReference type="PROSITE" id="PS50893"/>
    </source>
</evidence>
<accession>A0A3A8IVD1</accession>
<evidence type="ECO:0000256" key="1">
    <source>
        <dbReference type="ARBA" id="ARBA00022448"/>
    </source>
</evidence>
<gene>
    <name evidence="5" type="ORF">HMI49_07320</name>
</gene>
<evidence type="ECO:0000313" key="6">
    <source>
        <dbReference type="Proteomes" id="UP000563426"/>
    </source>
</evidence>
<keyword evidence="3 5" id="KW-0067">ATP-binding</keyword>
<dbReference type="EMBL" id="JABFJV010000026">
    <property type="protein sequence ID" value="NOK33005.1"/>
    <property type="molecule type" value="Genomic_DNA"/>
</dbReference>
<dbReference type="InterPro" id="IPR003593">
    <property type="entry name" value="AAA+_ATPase"/>
</dbReference>
<proteinExistence type="predicted"/>
<keyword evidence="2" id="KW-0547">Nucleotide-binding</keyword>
<dbReference type="PANTHER" id="PTHR42781">
    <property type="entry name" value="SPERMIDINE/PUTRESCINE IMPORT ATP-BINDING PROTEIN POTA"/>
    <property type="match status" value="1"/>
</dbReference>
<evidence type="ECO:0000256" key="2">
    <source>
        <dbReference type="ARBA" id="ARBA00022741"/>
    </source>
</evidence>
<dbReference type="GO" id="GO:0005524">
    <property type="term" value="F:ATP binding"/>
    <property type="evidence" value="ECO:0007669"/>
    <property type="project" value="UniProtKB-KW"/>
</dbReference>
<comment type="caution">
    <text evidence="5">The sequence shown here is derived from an EMBL/GenBank/DDBJ whole genome shotgun (WGS) entry which is preliminary data.</text>
</comment>
<dbReference type="AlphaFoldDB" id="A0A3A8IVD1"/>
<dbReference type="InterPro" id="IPR003439">
    <property type="entry name" value="ABC_transporter-like_ATP-bd"/>
</dbReference>
<dbReference type="PROSITE" id="PS50893">
    <property type="entry name" value="ABC_TRANSPORTER_2"/>
    <property type="match status" value="1"/>
</dbReference>
<dbReference type="OrthoDB" id="9809450at2"/>
<sequence length="249" mass="27155">MFLLEGVSKRFGAAQALHPLTLALPKGATTVLIGPSGCGKSTLLRLLNGLLRPDTGRVLFDGLLLPEDADALLAVRRRVGYALQGGGLFPHLTGAGNVTLMARHLRWPEARIRERLGQLMDLTRLPAEALERLPGELSGGQRQRVALMRALMLDPDVLLLDEPLGALDPLVRHDLQTDLRGIFERLGKTVVLVTHDLAEAAYLGDGIVLMREGQVVQQGTLDDLEARPAEPFVTRFIQAQRPLPLRRSG</sequence>
<organism evidence="5 6">
    <name type="scientific">Corallococcus exercitus</name>
    <dbReference type="NCBI Taxonomy" id="2316736"/>
    <lineage>
        <taxon>Bacteria</taxon>
        <taxon>Pseudomonadati</taxon>
        <taxon>Myxococcota</taxon>
        <taxon>Myxococcia</taxon>
        <taxon>Myxococcales</taxon>
        <taxon>Cystobacterineae</taxon>
        <taxon>Myxococcaceae</taxon>
        <taxon>Corallococcus</taxon>
    </lineage>
</organism>
<reference evidence="5 6" key="1">
    <citation type="submission" date="2020-05" db="EMBL/GenBank/DDBJ databases">
        <authorList>
            <person name="Whitworth D."/>
        </authorList>
    </citation>
    <scope>NUCLEOTIDE SEQUENCE [LARGE SCALE GENOMIC DNA]</scope>
    <source>
        <strain evidence="5 6">AB043B</strain>
    </source>
</reference>
<feature type="domain" description="ABC transporter" evidence="4">
    <location>
        <begin position="2"/>
        <end position="237"/>
    </location>
</feature>
<dbReference type="GO" id="GO:0016887">
    <property type="term" value="F:ATP hydrolysis activity"/>
    <property type="evidence" value="ECO:0007669"/>
    <property type="project" value="InterPro"/>
</dbReference>
<dbReference type="PANTHER" id="PTHR42781:SF4">
    <property type="entry name" value="SPERMIDINE_PUTRESCINE IMPORT ATP-BINDING PROTEIN POTA"/>
    <property type="match status" value="1"/>
</dbReference>
<dbReference type="SMART" id="SM00382">
    <property type="entry name" value="AAA"/>
    <property type="match status" value="1"/>
</dbReference>
<keyword evidence="6" id="KW-1185">Reference proteome</keyword>
<evidence type="ECO:0000313" key="5">
    <source>
        <dbReference type="EMBL" id="NOK33005.1"/>
    </source>
</evidence>
<dbReference type="Gene3D" id="3.40.50.300">
    <property type="entry name" value="P-loop containing nucleotide triphosphate hydrolases"/>
    <property type="match status" value="1"/>
</dbReference>
<dbReference type="Proteomes" id="UP000563426">
    <property type="component" value="Unassembled WGS sequence"/>
</dbReference>
<protein>
    <submittedName>
        <fullName evidence="5">ATP-binding cassette domain-containing protein</fullName>
    </submittedName>
</protein>
<evidence type="ECO:0000256" key="3">
    <source>
        <dbReference type="ARBA" id="ARBA00022840"/>
    </source>
</evidence>
<dbReference type="SUPFAM" id="SSF52540">
    <property type="entry name" value="P-loop containing nucleoside triphosphate hydrolases"/>
    <property type="match status" value="1"/>
</dbReference>
<name>A0A3A8IVD1_9BACT</name>